<dbReference type="InterPro" id="IPR043128">
    <property type="entry name" value="Rev_trsase/Diguanyl_cyclase"/>
</dbReference>
<organism evidence="2 3">
    <name type="scientific">Comamonas testosteroni</name>
    <name type="common">Pseudomonas testosteroni</name>
    <dbReference type="NCBI Taxonomy" id="285"/>
    <lineage>
        <taxon>Bacteria</taxon>
        <taxon>Pseudomonadati</taxon>
        <taxon>Pseudomonadota</taxon>
        <taxon>Betaproteobacteria</taxon>
        <taxon>Burkholderiales</taxon>
        <taxon>Comamonadaceae</taxon>
        <taxon>Comamonas</taxon>
    </lineage>
</organism>
<accession>A0A373FE48</accession>
<dbReference type="PROSITE" id="PS50887">
    <property type="entry name" value="GGDEF"/>
    <property type="match status" value="1"/>
</dbReference>
<evidence type="ECO:0000313" key="3">
    <source>
        <dbReference type="Proteomes" id="UP000261948"/>
    </source>
</evidence>
<dbReference type="PANTHER" id="PTHR44757:SF2">
    <property type="entry name" value="BIOFILM ARCHITECTURE MAINTENANCE PROTEIN MBAA"/>
    <property type="match status" value="1"/>
</dbReference>
<dbReference type="AlphaFoldDB" id="A0A373FE48"/>
<sequence>MSDPALITTRQYQSICEGLPDPTFVLTQSGRYVAVLGGKDKRYYHDGSSLVGKRIAEVLVPAKAQWFVQCIEQALSSQKMLVIEYELSAQDVLGLPIEGPVEPIWFEGRITALDQMVGGERAVVWVASNITASKRMQQLLQQQAMSDELTGLSNRRALMQALSQAYTDFRTHARNAWVLSFDVDRFKAINDGLGHPVGDQALRELAQAVRQLADPQDWVCRVGGDEFAILCQGRSMVAISAFAQQLLQAGQQLLKPYATGGTAPGLSLGIAHFVPSDTSLEGILRRADQALYISKTQGGQRMSITPQSMV</sequence>
<dbReference type="SUPFAM" id="SSF55785">
    <property type="entry name" value="PYP-like sensor domain (PAS domain)"/>
    <property type="match status" value="1"/>
</dbReference>
<evidence type="ECO:0000313" key="2">
    <source>
        <dbReference type="EMBL" id="RGE42413.1"/>
    </source>
</evidence>
<keyword evidence="3" id="KW-1185">Reference proteome</keyword>
<dbReference type="EMBL" id="QURR01000023">
    <property type="protein sequence ID" value="RGE42413.1"/>
    <property type="molecule type" value="Genomic_DNA"/>
</dbReference>
<proteinExistence type="predicted"/>
<dbReference type="InterPro" id="IPR000160">
    <property type="entry name" value="GGDEF_dom"/>
</dbReference>
<dbReference type="InterPro" id="IPR013656">
    <property type="entry name" value="PAS_4"/>
</dbReference>
<comment type="caution">
    <text evidence="2">The sequence shown here is derived from an EMBL/GenBank/DDBJ whole genome shotgun (WGS) entry which is preliminary data.</text>
</comment>
<dbReference type="SUPFAM" id="SSF55073">
    <property type="entry name" value="Nucleotide cyclase"/>
    <property type="match status" value="1"/>
</dbReference>
<dbReference type="PANTHER" id="PTHR44757">
    <property type="entry name" value="DIGUANYLATE CYCLASE DGCP"/>
    <property type="match status" value="1"/>
</dbReference>
<reference evidence="2 3" key="1">
    <citation type="submission" date="2018-08" db="EMBL/GenBank/DDBJ databases">
        <title>Comamonas testosteroni strain SWCO2.</title>
        <authorList>
            <person name="Jiang N."/>
            <person name="Zhang X.Z."/>
        </authorList>
    </citation>
    <scope>NUCLEOTIDE SEQUENCE [LARGE SCALE GENOMIC DNA]</scope>
    <source>
        <strain evidence="2 3">SWCO2</strain>
    </source>
</reference>
<dbReference type="Gene3D" id="3.30.450.20">
    <property type="entry name" value="PAS domain"/>
    <property type="match status" value="1"/>
</dbReference>
<dbReference type="InterPro" id="IPR052155">
    <property type="entry name" value="Biofilm_reg_signaling"/>
</dbReference>
<dbReference type="OrthoDB" id="9813903at2"/>
<name>A0A373FE48_COMTE</name>
<dbReference type="NCBIfam" id="TIGR00254">
    <property type="entry name" value="GGDEF"/>
    <property type="match status" value="1"/>
</dbReference>
<dbReference type="InterPro" id="IPR029787">
    <property type="entry name" value="Nucleotide_cyclase"/>
</dbReference>
<dbReference type="InterPro" id="IPR035965">
    <property type="entry name" value="PAS-like_dom_sf"/>
</dbReference>
<protein>
    <submittedName>
        <fullName evidence="2">Sensor domain-containing diguanylate cyclase</fullName>
    </submittedName>
</protein>
<gene>
    <name evidence="2" type="ORF">DZC30_16705</name>
</gene>
<dbReference type="Gene3D" id="3.30.70.270">
    <property type="match status" value="1"/>
</dbReference>
<dbReference type="Proteomes" id="UP000261948">
    <property type="component" value="Unassembled WGS sequence"/>
</dbReference>
<dbReference type="Pfam" id="PF00990">
    <property type="entry name" value="GGDEF"/>
    <property type="match status" value="1"/>
</dbReference>
<dbReference type="CDD" id="cd01949">
    <property type="entry name" value="GGDEF"/>
    <property type="match status" value="1"/>
</dbReference>
<dbReference type="SMART" id="SM00267">
    <property type="entry name" value="GGDEF"/>
    <property type="match status" value="1"/>
</dbReference>
<feature type="domain" description="GGDEF" evidence="1">
    <location>
        <begin position="174"/>
        <end position="307"/>
    </location>
</feature>
<dbReference type="Pfam" id="PF08448">
    <property type="entry name" value="PAS_4"/>
    <property type="match status" value="1"/>
</dbReference>
<evidence type="ECO:0000259" key="1">
    <source>
        <dbReference type="PROSITE" id="PS50887"/>
    </source>
</evidence>